<feature type="compositionally biased region" description="Basic and acidic residues" evidence="1">
    <location>
        <begin position="217"/>
        <end position="239"/>
    </location>
</feature>
<dbReference type="RefSeq" id="WP_125563222.1">
    <property type="nucleotide sequence ID" value="NZ_RBVX01000098.1"/>
</dbReference>
<reference evidence="2 3" key="1">
    <citation type="submission" date="2018-10" db="EMBL/GenBank/DDBJ databases">
        <title>Draft genome sequence of Bacillus salarius IM0101, isolated from a hypersaline soil in Inner Mongolia, China.</title>
        <authorList>
            <person name="Yamprayoonswat W."/>
            <person name="Boonvisut S."/>
            <person name="Jumpathong W."/>
            <person name="Sittihan S."/>
            <person name="Ruangsuj P."/>
            <person name="Wanthongcharoen S."/>
            <person name="Thongpramul N."/>
            <person name="Pimmason S."/>
            <person name="Yu B."/>
            <person name="Yasawong M."/>
        </authorList>
    </citation>
    <scope>NUCLEOTIDE SEQUENCE [LARGE SCALE GENOMIC DNA]</scope>
    <source>
        <strain evidence="2 3">IM0101</strain>
    </source>
</reference>
<keyword evidence="3" id="KW-1185">Reference proteome</keyword>
<organism evidence="2 3">
    <name type="scientific">Salibacterium salarium</name>
    <dbReference type="NCBI Taxonomy" id="284579"/>
    <lineage>
        <taxon>Bacteria</taxon>
        <taxon>Bacillati</taxon>
        <taxon>Bacillota</taxon>
        <taxon>Bacilli</taxon>
        <taxon>Bacillales</taxon>
        <taxon>Bacillaceae</taxon>
    </lineage>
</organism>
<name>A0A428MSC0_9BACI</name>
<dbReference type="AlphaFoldDB" id="A0A428MSC0"/>
<evidence type="ECO:0000256" key="1">
    <source>
        <dbReference type="SAM" id="MobiDB-lite"/>
    </source>
</evidence>
<dbReference type="OrthoDB" id="2679997at2"/>
<feature type="region of interest" description="Disordered" evidence="1">
    <location>
        <begin position="217"/>
        <end position="246"/>
    </location>
</feature>
<comment type="caution">
    <text evidence="2">The sequence shown here is derived from an EMBL/GenBank/DDBJ whole genome shotgun (WGS) entry which is preliminary data.</text>
</comment>
<dbReference type="EMBL" id="RBVX01000098">
    <property type="protein sequence ID" value="RSL29073.1"/>
    <property type="molecule type" value="Genomic_DNA"/>
</dbReference>
<accession>A0A428MSC0</accession>
<sequence length="404" mass="45788">MKIDIKYQNSVIGKIEYDSIVSFSRFCEENGFTLRWKLEDQTLLIMSGLDKQKVTVFREEKDESECQSKLISNFKHVLLDTGILIEERKGSDTLTEKNINIKWSDTINEDITVPKINIFYNLSPKHKAVKSFLENQLENLEVAFVSKKEKNNNLPSPTIILQCELPSDFKDLQIWSDKVSLGLAIGVCHYLCEKLNKSAQSFSPSCLMPFLHHDGENDVTENKEQHNPPPKTTEEKPDSSSESDLLPSKKDIDMEVFFDYTVYPSTSKNQFIVKGDLDMRNTGEGDLLNPLICIKVQPAELINVGGQILPPGSAGVLGVQSSSGMKGWKYMDSDWFEKAQDRGEYWIGPIDQLDIPAGESSALPHLQFTIEQPEEKTEAIIRGVIFFQDKNVSFPSNNDIRFSF</sequence>
<gene>
    <name evidence="2" type="ORF">D7Z54_33205</name>
</gene>
<protein>
    <submittedName>
        <fullName evidence="2">Uncharacterized protein</fullName>
    </submittedName>
</protein>
<proteinExistence type="predicted"/>
<evidence type="ECO:0000313" key="2">
    <source>
        <dbReference type="EMBL" id="RSL29073.1"/>
    </source>
</evidence>
<dbReference type="Proteomes" id="UP000275076">
    <property type="component" value="Unassembled WGS sequence"/>
</dbReference>
<evidence type="ECO:0000313" key="3">
    <source>
        <dbReference type="Proteomes" id="UP000275076"/>
    </source>
</evidence>